<dbReference type="PANTHER" id="PTHR35568:SF1">
    <property type="entry name" value="TRANSCRIPTIONAL REGULATOR DAUR"/>
    <property type="match status" value="1"/>
</dbReference>
<evidence type="ECO:0008006" key="5">
    <source>
        <dbReference type="Google" id="ProtNLM"/>
    </source>
</evidence>
<gene>
    <name evidence="3" type="ORF">EZH24_08975</name>
</gene>
<dbReference type="PANTHER" id="PTHR35568">
    <property type="entry name" value="TRANSCRIPTIONAL REGULATOR DAUR"/>
    <property type="match status" value="1"/>
</dbReference>
<dbReference type="EMBL" id="SJDU01000257">
    <property type="protein sequence ID" value="TKZ32867.1"/>
    <property type="molecule type" value="Genomic_DNA"/>
</dbReference>
<reference evidence="3 4" key="1">
    <citation type="journal article" date="2019" name="Anaerobe">
        <title>Brachyspira catarrhinii sp. nov., an anaerobic intestinal spirochaete isolated from vervet monkeys may have been misidentified as Brachyspira aalborgi in previous studies.</title>
        <authorList>
            <person name="Phillips N.D."/>
            <person name="La T."/>
            <person name="Hampson D.J."/>
        </authorList>
    </citation>
    <scope>NUCLEOTIDE SEQUENCE [LARGE SCALE GENOMIC DNA]</scope>
    <source>
        <strain evidence="3 4">Z12</strain>
    </source>
</reference>
<evidence type="ECO:0000313" key="4">
    <source>
        <dbReference type="Proteomes" id="UP000310168"/>
    </source>
</evidence>
<evidence type="ECO:0000259" key="1">
    <source>
        <dbReference type="Pfam" id="PF08348"/>
    </source>
</evidence>
<protein>
    <recommendedName>
        <fullName evidence="5">Transcriptional regulator</fullName>
    </recommendedName>
</protein>
<dbReference type="InterPro" id="IPR039446">
    <property type="entry name" value="DauR-like"/>
</dbReference>
<keyword evidence="4" id="KW-1185">Reference proteome</keyword>
<dbReference type="InterPro" id="IPR039445">
    <property type="entry name" value="DauR-like_HTH"/>
</dbReference>
<feature type="domain" description="YheO-like" evidence="1">
    <location>
        <begin position="15"/>
        <end position="118"/>
    </location>
</feature>
<dbReference type="Proteomes" id="UP000310168">
    <property type="component" value="Unassembled WGS sequence"/>
</dbReference>
<organism evidence="3 4">
    <name type="scientific">Brachyspira catarrhinii</name>
    <dbReference type="NCBI Taxonomy" id="2528966"/>
    <lineage>
        <taxon>Bacteria</taxon>
        <taxon>Pseudomonadati</taxon>
        <taxon>Spirochaetota</taxon>
        <taxon>Spirochaetia</taxon>
        <taxon>Brachyspirales</taxon>
        <taxon>Brachyspiraceae</taxon>
        <taxon>Brachyspira</taxon>
    </lineage>
</organism>
<name>A0ABY2TPC9_9SPIR</name>
<evidence type="ECO:0000313" key="3">
    <source>
        <dbReference type="EMBL" id="TKZ32867.1"/>
    </source>
</evidence>
<sequence>MVNTKFNDTDRAIIKSYEYAVKGISNIFGNACEVLVHSLENYENAVVYIENGHNSSRSTGAPITNLALELINGSSKTKKFLEPYESKFPNGDRCKSVTIPIKNNEKLIGLLCINFNMEVSVFDFAKQFFVNDNIQTDNIQTIDDNLENYSANIEDMMKSILEKNINSIILDMSIPNQDKNKEIILKLHEVGFFHLKGSVEYLAEKLQISEHTVYSNIRKYTKSN</sequence>
<dbReference type="Pfam" id="PF08348">
    <property type="entry name" value="PAS_6"/>
    <property type="match status" value="1"/>
</dbReference>
<accession>A0ABY2TPC9</accession>
<dbReference type="InterPro" id="IPR013559">
    <property type="entry name" value="YheO"/>
</dbReference>
<dbReference type="Pfam" id="PF13309">
    <property type="entry name" value="HTH_22"/>
    <property type="match status" value="1"/>
</dbReference>
<feature type="domain" description="Transcriptional regulator DauR-like HTH" evidence="2">
    <location>
        <begin position="161"/>
        <end position="218"/>
    </location>
</feature>
<comment type="caution">
    <text evidence="3">The sequence shown here is derived from an EMBL/GenBank/DDBJ whole genome shotgun (WGS) entry which is preliminary data.</text>
</comment>
<proteinExistence type="predicted"/>
<dbReference type="RefSeq" id="WP_137998822.1">
    <property type="nucleotide sequence ID" value="NZ_SJDU01000257.1"/>
</dbReference>
<evidence type="ECO:0000259" key="2">
    <source>
        <dbReference type="Pfam" id="PF13309"/>
    </source>
</evidence>